<sequence length="235" mass="26679">MTLALSAEKPFAQGGNRLCFVHPQDPGRCIKVRRPDFSLQDLRRKKGFPKTLLPLSRFDDNREEYEVIRGLARHPGDAAFELISRCFGFEQTDLGPGLVLELVRDADGSISQTLKAQIWNEGYTDDCRAAVERFSKRWRELQIPSRDLLLHNILVQRGEDGNIRRLVVIDGLGSPNIIPFHWLPSAQRQAKVERKLANLRQRIEQTLAKKARGEKPGSHGMATARLRPTHQESQG</sequence>
<evidence type="ECO:0000256" key="1">
    <source>
        <dbReference type="SAM" id="MobiDB-lite"/>
    </source>
</evidence>
<protein>
    <recommendedName>
        <fullName evidence="4">PhoP regulatory network protein YrbL</fullName>
    </recommendedName>
</protein>
<proteinExistence type="predicted"/>
<feature type="region of interest" description="Disordered" evidence="1">
    <location>
        <begin position="207"/>
        <end position="235"/>
    </location>
</feature>
<gene>
    <name evidence="2" type="ORF">GCM10011348_08840</name>
</gene>
<dbReference type="AlphaFoldDB" id="A0A917Z9A1"/>
<keyword evidence="3" id="KW-1185">Reference proteome</keyword>
<name>A0A917Z9A1_9GAMM</name>
<dbReference type="Proteomes" id="UP000599578">
    <property type="component" value="Unassembled WGS sequence"/>
</dbReference>
<accession>A0A917Z9A1</accession>
<comment type="caution">
    <text evidence="2">The sequence shown here is derived from an EMBL/GenBank/DDBJ whole genome shotgun (WGS) entry which is preliminary data.</text>
</comment>
<organism evidence="2 3">
    <name type="scientific">Marinobacterium nitratireducens</name>
    <dbReference type="NCBI Taxonomy" id="518897"/>
    <lineage>
        <taxon>Bacteria</taxon>
        <taxon>Pseudomonadati</taxon>
        <taxon>Pseudomonadota</taxon>
        <taxon>Gammaproteobacteria</taxon>
        <taxon>Oceanospirillales</taxon>
        <taxon>Oceanospirillaceae</taxon>
        <taxon>Marinobacterium</taxon>
    </lineage>
</organism>
<evidence type="ECO:0008006" key="4">
    <source>
        <dbReference type="Google" id="ProtNLM"/>
    </source>
</evidence>
<dbReference type="EMBL" id="BMLT01000002">
    <property type="protein sequence ID" value="GGO77997.1"/>
    <property type="molecule type" value="Genomic_DNA"/>
</dbReference>
<evidence type="ECO:0000313" key="3">
    <source>
        <dbReference type="Proteomes" id="UP000599578"/>
    </source>
</evidence>
<evidence type="ECO:0000313" key="2">
    <source>
        <dbReference type="EMBL" id="GGO77997.1"/>
    </source>
</evidence>
<dbReference type="RefSeq" id="WP_188858739.1">
    <property type="nucleotide sequence ID" value="NZ_BMLT01000002.1"/>
</dbReference>
<reference evidence="2 3" key="1">
    <citation type="journal article" date="2014" name="Int. J. Syst. Evol. Microbiol.">
        <title>Complete genome sequence of Corynebacterium casei LMG S-19264T (=DSM 44701T), isolated from a smear-ripened cheese.</title>
        <authorList>
            <consortium name="US DOE Joint Genome Institute (JGI-PGF)"/>
            <person name="Walter F."/>
            <person name="Albersmeier A."/>
            <person name="Kalinowski J."/>
            <person name="Ruckert C."/>
        </authorList>
    </citation>
    <scope>NUCLEOTIDE SEQUENCE [LARGE SCALE GENOMIC DNA]</scope>
    <source>
        <strain evidence="2 3">CGMCC 1.7286</strain>
    </source>
</reference>
<dbReference type="Pfam" id="PF10707">
    <property type="entry name" value="YrbL-PhoP_reg"/>
    <property type="match status" value="1"/>
</dbReference>
<dbReference type="InterPro" id="IPR019647">
    <property type="entry name" value="PhoP_reg_network_YrbL"/>
</dbReference>